<evidence type="ECO:0000313" key="3">
    <source>
        <dbReference type="Proteomes" id="UP000054662"/>
    </source>
</evidence>
<reference evidence="2 3" key="1">
    <citation type="submission" date="2015-11" db="EMBL/GenBank/DDBJ databases">
        <title>Genomic analysis of 38 Legionella species identifies large and diverse effector repertoires.</title>
        <authorList>
            <person name="Burstein D."/>
            <person name="Amaro F."/>
            <person name="Zusman T."/>
            <person name="Lifshitz Z."/>
            <person name="Cohen O."/>
            <person name="Gilbert J.A."/>
            <person name="Pupko T."/>
            <person name="Shuman H.A."/>
            <person name="Segal G."/>
        </authorList>
    </citation>
    <scope>NUCLEOTIDE SEQUENCE [LARGE SCALE GENOMIC DNA]</scope>
    <source>
        <strain evidence="2 3">ATCC 49508</strain>
    </source>
</reference>
<dbReference type="PANTHER" id="PTHR39431:SF1">
    <property type="entry name" value="FRPA_C-RELATED PROTEIN"/>
    <property type="match status" value="1"/>
</dbReference>
<dbReference type="Proteomes" id="UP000054662">
    <property type="component" value="Unassembled WGS sequence"/>
</dbReference>
<dbReference type="AlphaFoldDB" id="A0A0W1AKN2"/>
<feature type="region of interest" description="Disordered" evidence="1">
    <location>
        <begin position="133"/>
        <end position="161"/>
    </location>
</feature>
<evidence type="ECO:0000313" key="2">
    <source>
        <dbReference type="EMBL" id="KTD81919.1"/>
    </source>
</evidence>
<dbReference type="PATRIC" id="fig|45076.6.peg.242"/>
<sequence>MRIESSSLNLKSQNSAYSRYERTEELRIENRQSDASGQKNTTVTLSNKQVKEQSFLATYEELSQQTKPSALREEGERLDNLLNQNNAVPISTPEELDSTDPLELSLQDKMKLRLIYELLQRVYKDPELRKAIGLDDTNQDNKPNLTNSAPSTPAPAAPPAPDGVEINYSVREVFYQSETAQFSAAGEVKTADGKTINITIDLKMSREVLETRDFSARLSRATKDPLVINFDGTAAELSNKRFSFDLTADGVKELIPQLTGNRALLALDKNQDGVINDGSELFGARTGNGFVELAQYDQDKNGWIDENDTVFNDLKLWKNAGTDQQQLIGLKEAGIGALYTSSAKTSYQVQDVNDVKEKLGVIQATGLFLNEDGGAGTIQHVDLSI</sequence>
<gene>
    <name evidence="2" type="ORF">Lwor_0222</name>
</gene>
<comment type="caution">
    <text evidence="2">The sequence shown here is derived from an EMBL/GenBank/DDBJ whole genome shotgun (WGS) entry which is preliminary data.</text>
</comment>
<accession>A0A0W1AKN2</accession>
<dbReference type="RefSeq" id="WP_058491958.1">
    <property type="nucleotide sequence ID" value="NZ_CBCRUR010000002.1"/>
</dbReference>
<dbReference type="PANTHER" id="PTHR39431">
    <property type="entry name" value="FRPA/C-RELATED PROTEIN"/>
    <property type="match status" value="1"/>
</dbReference>
<keyword evidence="3" id="KW-1185">Reference proteome</keyword>
<proteinExistence type="predicted"/>
<protein>
    <submittedName>
        <fullName evidence="2">Uncharacterized protein</fullName>
    </submittedName>
</protein>
<feature type="compositionally biased region" description="Pro residues" evidence="1">
    <location>
        <begin position="152"/>
        <end position="161"/>
    </location>
</feature>
<evidence type="ECO:0000256" key="1">
    <source>
        <dbReference type="SAM" id="MobiDB-lite"/>
    </source>
</evidence>
<organism evidence="2 3">
    <name type="scientific">Legionella worsleiensis</name>
    <dbReference type="NCBI Taxonomy" id="45076"/>
    <lineage>
        <taxon>Bacteria</taxon>
        <taxon>Pseudomonadati</taxon>
        <taxon>Pseudomonadota</taxon>
        <taxon>Gammaproteobacteria</taxon>
        <taxon>Legionellales</taxon>
        <taxon>Legionellaceae</taxon>
        <taxon>Legionella</taxon>
    </lineage>
</organism>
<dbReference type="STRING" id="45076.Lwor_0222"/>
<name>A0A0W1AKN2_9GAMM</name>
<dbReference type="OrthoDB" id="1676884at2"/>
<dbReference type="EMBL" id="LNZC01000002">
    <property type="protein sequence ID" value="KTD81919.1"/>
    <property type="molecule type" value="Genomic_DNA"/>
</dbReference>